<dbReference type="SUPFAM" id="SSF51735">
    <property type="entry name" value="NAD(P)-binding Rossmann-fold domains"/>
    <property type="match status" value="1"/>
</dbReference>
<dbReference type="Gene3D" id="3.40.50.720">
    <property type="entry name" value="NAD(P)-binding Rossmann-like Domain"/>
    <property type="match status" value="1"/>
</dbReference>
<dbReference type="GO" id="GO:0016491">
    <property type="term" value="F:oxidoreductase activity"/>
    <property type="evidence" value="ECO:0007669"/>
    <property type="project" value="TreeGrafter"/>
</dbReference>
<dbReference type="PANTHER" id="PTHR43313:SF1">
    <property type="entry name" value="3BETA-HYDROXYSTEROID DEHYDROGENASE DHS-16"/>
    <property type="match status" value="1"/>
</dbReference>
<evidence type="ECO:0000313" key="2">
    <source>
        <dbReference type="Proteomes" id="UP001432128"/>
    </source>
</evidence>
<name>A0AAU4JYU7_9NOCA</name>
<dbReference type="InterPro" id="IPR036291">
    <property type="entry name" value="NAD(P)-bd_dom_sf"/>
</dbReference>
<dbReference type="RefSeq" id="WP_328856532.1">
    <property type="nucleotide sequence ID" value="NZ_CP108021.1"/>
</dbReference>
<dbReference type="PRINTS" id="PR00081">
    <property type="entry name" value="GDHRDH"/>
</dbReference>
<dbReference type="GO" id="GO:0008202">
    <property type="term" value="P:steroid metabolic process"/>
    <property type="evidence" value="ECO:0007669"/>
    <property type="project" value="TreeGrafter"/>
</dbReference>
<reference evidence="1 2" key="1">
    <citation type="submission" date="2022-10" db="EMBL/GenBank/DDBJ databases">
        <title>The complete genomes of actinobacterial strains from the NBC collection.</title>
        <authorList>
            <person name="Joergensen T.S."/>
            <person name="Alvarez Arevalo M."/>
            <person name="Sterndorff E.B."/>
            <person name="Faurdal D."/>
            <person name="Vuksanovic O."/>
            <person name="Mourched A.-S."/>
            <person name="Charusanti P."/>
            <person name="Shaw S."/>
            <person name="Blin K."/>
            <person name="Weber T."/>
        </authorList>
    </citation>
    <scope>NUCLEOTIDE SEQUENCE [LARGE SCALE GENOMIC DNA]</scope>
    <source>
        <strain evidence="1 2">NBC_00319</strain>
    </source>
</reference>
<dbReference type="AlphaFoldDB" id="A0AAU4JYU7"/>
<organism evidence="1 2">
    <name type="scientific">Williamsia herbipolensis</name>
    <dbReference type="NCBI Taxonomy" id="1603258"/>
    <lineage>
        <taxon>Bacteria</taxon>
        <taxon>Bacillati</taxon>
        <taxon>Actinomycetota</taxon>
        <taxon>Actinomycetes</taxon>
        <taxon>Mycobacteriales</taxon>
        <taxon>Nocardiaceae</taxon>
        <taxon>Williamsia</taxon>
    </lineage>
</organism>
<dbReference type="EMBL" id="CP108021">
    <property type="protein sequence ID" value="WUM18965.1"/>
    <property type="molecule type" value="Genomic_DNA"/>
</dbReference>
<dbReference type="InterPro" id="IPR002347">
    <property type="entry name" value="SDR_fam"/>
</dbReference>
<dbReference type="KEGG" id="whr:OG579_14665"/>
<sequence length="273" mass="29754">MTPTVLITGAGGGLGGAAATLFAHRGWRVLAADLRPPPPAERIVQIEIDVTRNDSVEAALQIARHEAADGLDAVVTFAGVMRVGSVAEIDEGELTGLLEVNLLGTYRVVKAALPQVIDAGGRVITISSETGWQSALMLNGPYAITKHAVEAYSDALRRELMFLGIPVSTIRPGPFRTDMVDGIGRAFDHARDTSTHFGELIDRVGHLAVREQERAHDPRLLAEVVWRAATVKRPRTHYSVRADLRRSVLHHLPAPVVDRILLQIFRSARVQRE</sequence>
<dbReference type="Proteomes" id="UP001432128">
    <property type="component" value="Chromosome"/>
</dbReference>
<evidence type="ECO:0000313" key="1">
    <source>
        <dbReference type="EMBL" id="WUM18965.1"/>
    </source>
</evidence>
<protein>
    <submittedName>
        <fullName evidence="1">SDR family NAD(P)-dependent oxidoreductase</fullName>
    </submittedName>
</protein>
<dbReference type="Pfam" id="PF00106">
    <property type="entry name" value="adh_short"/>
    <property type="match status" value="1"/>
</dbReference>
<dbReference type="PANTHER" id="PTHR43313">
    <property type="entry name" value="SHORT-CHAIN DEHYDROGENASE/REDUCTASE FAMILY 9C"/>
    <property type="match status" value="1"/>
</dbReference>
<gene>
    <name evidence="1" type="ORF">OG579_14665</name>
</gene>
<proteinExistence type="predicted"/>
<keyword evidence="2" id="KW-1185">Reference proteome</keyword>
<accession>A0AAU4JYU7</accession>